<dbReference type="Pfam" id="PF03101">
    <property type="entry name" value="FAR1"/>
    <property type="match status" value="1"/>
</dbReference>
<proteinExistence type="predicted"/>
<evidence type="ECO:0000313" key="2">
    <source>
        <dbReference type="EMBL" id="JAE09423.1"/>
    </source>
</evidence>
<dbReference type="PANTHER" id="PTHR47482">
    <property type="entry name" value="OS11G0632001 PROTEIN"/>
    <property type="match status" value="1"/>
</dbReference>
<feature type="domain" description="FAR1" evidence="1">
    <location>
        <begin position="2"/>
        <end position="32"/>
    </location>
</feature>
<reference evidence="2" key="1">
    <citation type="submission" date="2014-09" db="EMBL/GenBank/DDBJ databases">
        <authorList>
            <person name="Magalhaes I.L.F."/>
            <person name="Oliveira U."/>
            <person name="Santos F.R."/>
            <person name="Vidigal T.H.D.A."/>
            <person name="Brescovit A.D."/>
            <person name="Santos A.J."/>
        </authorList>
    </citation>
    <scope>NUCLEOTIDE SEQUENCE</scope>
    <source>
        <tissue evidence="2">Shoot tissue taken approximately 20 cm above the soil surface</tissue>
    </source>
</reference>
<name>A0A0A9FM91_ARUDO</name>
<dbReference type="EMBL" id="GBRH01188473">
    <property type="protein sequence ID" value="JAE09423.1"/>
    <property type="molecule type" value="Transcribed_RNA"/>
</dbReference>
<organism evidence="2">
    <name type="scientific">Arundo donax</name>
    <name type="common">Giant reed</name>
    <name type="synonym">Donax arundinaceus</name>
    <dbReference type="NCBI Taxonomy" id="35708"/>
    <lineage>
        <taxon>Eukaryota</taxon>
        <taxon>Viridiplantae</taxon>
        <taxon>Streptophyta</taxon>
        <taxon>Embryophyta</taxon>
        <taxon>Tracheophyta</taxon>
        <taxon>Spermatophyta</taxon>
        <taxon>Magnoliopsida</taxon>
        <taxon>Liliopsida</taxon>
        <taxon>Poales</taxon>
        <taxon>Poaceae</taxon>
        <taxon>PACMAD clade</taxon>
        <taxon>Arundinoideae</taxon>
        <taxon>Arundineae</taxon>
        <taxon>Arundo</taxon>
    </lineage>
</organism>
<accession>A0A0A9FM91</accession>
<dbReference type="InterPro" id="IPR004330">
    <property type="entry name" value="FAR1_DNA_bnd_dom"/>
</dbReference>
<sequence length="126" mass="14484">MCGCPACLHVLRNKDGKYYVKTFVSDHNHELVKSLEEKRLLHSYQSIDQSTMEMVRYLRENNVSLSKVRCVIGSMHGSMDNLTFSKKHLKIVCSSIAAELLAHDIQKTLQSLMHMRDQDPNITYSL</sequence>
<dbReference type="PANTHER" id="PTHR47482:SF5">
    <property type="entry name" value="FAR1 DOMAIN-CONTAINING PROTEIN"/>
    <property type="match status" value="1"/>
</dbReference>
<evidence type="ECO:0000259" key="1">
    <source>
        <dbReference type="Pfam" id="PF03101"/>
    </source>
</evidence>
<reference evidence="2" key="2">
    <citation type="journal article" date="2015" name="Data Brief">
        <title>Shoot transcriptome of the giant reed, Arundo donax.</title>
        <authorList>
            <person name="Barrero R.A."/>
            <person name="Guerrero F.D."/>
            <person name="Moolhuijzen P."/>
            <person name="Goolsby J.A."/>
            <person name="Tidwell J."/>
            <person name="Bellgard S.E."/>
            <person name="Bellgard M.I."/>
        </authorList>
    </citation>
    <scope>NUCLEOTIDE SEQUENCE</scope>
    <source>
        <tissue evidence="2">Shoot tissue taken approximately 20 cm above the soil surface</tissue>
    </source>
</reference>
<dbReference type="AlphaFoldDB" id="A0A0A9FM91"/>
<protein>
    <recommendedName>
        <fullName evidence="1">FAR1 domain-containing protein</fullName>
    </recommendedName>
</protein>